<dbReference type="SUPFAM" id="SSF68906">
    <property type="entry name" value="SAP domain"/>
    <property type="match status" value="1"/>
</dbReference>
<keyword evidence="7" id="KW-0833">Ubl conjugation pathway</keyword>
<protein>
    <recommendedName>
        <fullName evidence="16">E3 SUMO-protein ligase SIZ1</fullName>
    </recommendedName>
</protein>
<feature type="compositionally biased region" description="Low complexity" evidence="11">
    <location>
        <begin position="809"/>
        <end position="818"/>
    </location>
</feature>
<dbReference type="InterPro" id="IPR019787">
    <property type="entry name" value="Znf_PHD-finger"/>
</dbReference>
<evidence type="ECO:0000256" key="7">
    <source>
        <dbReference type="ARBA" id="ARBA00022786"/>
    </source>
</evidence>
<dbReference type="InterPro" id="IPR001965">
    <property type="entry name" value="Znf_PHD"/>
</dbReference>
<comment type="caution">
    <text evidence="14">The sequence shown here is derived from an EMBL/GenBank/DDBJ whole genome shotgun (WGS) entry which is preliminary data.</text>
</comment>
<feature type="compositionally biased region" description="Basic and acidic residues" evidence="11">
    <location>
        <begin position="941"/>
        <end position="957"/>
    </location>
</feature>
<dbReference type="PROSITE" id="PS51044">
    <property type="entry name" value="ZF_SP_RING"/>
    <property type="match status" value="1"/>
</dbReference>
<dbReference type="InterPro" id="IPR011011">
    <property type="entry name" value="Znf_FYVE_PHD"/>
</dbReference>
<dbReference type="PROSITE" id="PS50800">
    <property type="entry name" value="SAP"/>
    <property type="match status" value="1"/>
</dbReference>
<dbReference type="InterPro" id="IPR036361">
    <property type="entry name" value="SAP_dom_sf"/>
</dbReference>
<dbReference type="PANTHER" id="PTHR10782">
    <property type="entry name" value="ZINC FINGER MIZ DOMAIN-CONTAINING PROTEIN"/>
    <property type="match status" value="1"/>
</dbReference>
<dbReference type="EMBL" id="CAXHBF010000209">
    <property type="protein sequence ID" value="CAK9855498.1"/>
    <property type="molecule type" value="Genomic_DNA"/>
</dbReference>
<dbReference type="InterPro" id="IPR004181">
    <property type="entry name" value="Znf_MIZ"/>
</dbReference>
<proteinExistence type="inferred from homology"/>
<keyword evidence="8" id="KW-0862">Zinc</keyword>
<evidence type="ECO:0000313" key="15">
    <source>
        <dbReference type="Proteomes" id="UP001497522"/>
    </source>
</evidence>
<dbReference type="Pfam" id="PF00628">
    <property type="entry name" value="PHD"/>
    <property type="match status" value="1"/>
</dbReference>
<evidence type="ECO:0000259" key="13">
    <source>
        <dbReference type="PROSITE" id="PS51044"/>
    </source>
</evidence>
<evidence type="ECO:0000256" key="8">
    <source>
        <dbReference type="ARBA" id="ARBA00022833"/>
    </source>
</evidence>
<feature type="compositionally biased region" description="Basic and acidic residues" evidence="11">
    <location>
        <begin position="568"/>
        <end position="578"/>
    </location>
</feature>
<keyword evidence="9" id="KW-0539">Nucleus</keyword>
<feature type="domain" description="SP-RING-type" evidence="13">
    <location>
        <begin position="363"/>
        <end position="444"/>
    </location>
</feature>
<evidence type="ECO:0000256" key="2">
    <source>
        <dbReference type="ARBA" id="ARBA00004718"/>
    </source>
</evidence>
<dbReference type="SMART" id="SM00249">
    <property type="entry name" value="PHD"/>
    <property type="match status" value="1"/>
</dbReference>
<reference evidence="14" key="1">
    <citation type="submission" date="2024-03" db="EMBL/GenBank/DDBJ databases">
        <authorList>
            <consortium name="ELIXIR-Norway"/>
            <consortium name="Elixir Norway"/>
        </authorList>
    </citation>
    <scope>NUCLEOTIDE SEQUENCE</scope>
</reference>
<evidence type="ECO:0000256" key="3">
    <source>
        <dbReference type="ARBA" id="ARBA00005383"/>
    </source>
</evidence>
<evidence type="ECO:0000256" key="6">
    <source>
        <dbReference type="ARBA" id="ARBA00022771"/>
    </source>
</evidence>
<feature type="region of interest" description="Disordered" evidence="11">
    <location>
        <begin position="764"/>
        <end position="818"/>
    </location>
</feature>
<dbReference type="Proteomes" id="UP001497522">
    <property type="component" value="Unassembled WGS sequence"/>
</dbReference>
<keyword evidence="5" id="KW-0479">Metal-binding</keyword>
<comment type="similarity">
    <text evidence="3">Belongs to the PIAS family.</text>
</comment>
<dbReference type="CDD" id="cd15570">
    <property type="entry name" value="PHD_Bye1p_SIZ1_like"/>
    <property type="match status" value="1"/>
</dbReference>
<evidence type="ECO:0000256" key="5">
    <source>
        <dbReference type="ARBA" id="ARBA00022723"/>
    </source>
</evidence>
<feature type="region of interest" description="Disordered" evidence="11">
    <location>
        <begin position="556"/>
        <end position="586"/>
    </location>
</feature>
<feature type="domain" description="SAP" evidence="12">
    <location>
        <begin position="12"/>
        <end position="46"/>
    </location>
</feature>
<evidence type="ECO:0000256" key="11">
    <source>
        <dbReference type="SAM" id="MobiDB-lite"/>
    </source>
</evidence>
<feature type="region of interest" description="Disordered" evidence="11">
    <location>
        <begin position="933"/>
        <end position="957"/>
    </location>
</feature>
<dbReference type="SUPFAM" id="SSF57903">
    <property type="entry name" value="FYVE/PHD zinc finger"/>
    <property type="match status" value="1"/>
</dbReference>
<dbReference type="InterPro" id="IPR031141">
    <property type="entry name" value="SIZ1/2_SP-RING"/>
</dbReference>
<evidence type="ECO:0000256" key="4">
    <source>
        <dbReference type="ARBA" id="ARBA00022679"/>
    </source>
</evidence>
<keyword evidence="15" id="KW-1185">Reference proteome</keyword>
<keyword evidence="6 10" id="KW-0863">Zinc-finger</keyword>
<evidence type="ECO:0000259" key="12">
    <source>
        <dbReference type="PROSITE" id="PS50800"/>
    </source>
</evidence>
<dbReference type="InterPro" id="IPR019786">
    <property type="entry name" value="Zinc_finger_PHD-type_CS"/>
</dbReference>
<comment type="pathway">
    <text evidence="2">Protein modification; protein sumoylation.</text>
</comment>
<dbReference type="PROSITE" id="PS01359">
    <property type="entry name" value="ZF_PHD_1"/>
    <property type="match status" value="1"/>
</dbReference>
<sequence length="957" mass="103891">MDELATRCQNQLASFRITELKHVLSRLGLSKQGKKQILMDKIMEVLVPAETTPSKIKGSKMSKNAVSREEAANVIDDIYRKLRSIGAPDLGLAGRSRVVAGVSGSMAQSDEQEEVVGWDEAKTRCPCGNSVDKGTMIQCDDSKCGVWQHLNCVLPSEKPSEGGEPEIPSSFYCELCRIARCDPFCVSLSHPLLPTKPTVSVSKVEGSNPLQNVEKTFTLSHADWELLHKPNYDLQVWCVLLTDKVPFRMHWPAYCGLRINSASVRVTNRPGQQLLGTNGRDDGPGITTSTREGLNQLLLSAYDARDFCIGVRIIHRNSLKQVMDLIPAVTKGEAFEDALLRLRHSINGGGGAGGGVDDDDDDSDLEVITESITVTLRCPMSGSRIKVAGRFKPCLHMGCFDLNTFVELNQRARKWQCPICLKNYSIESLIIDPLFNCITSAMKHMGEDITEVEMKDDGSWRPKLEGEARLQEPWRTPQGSFVIAANGSNHHKPVSWQPPLMPVKVEEGLSSHEQASLKLGMKRMHDGVWAINGFKHPNGWADAGPSKRLKPVANISRSTDVNEEQEDGDRSVNQEASEKAAVYSDDGDEVAFPVKMGDASTGMWQSTGGDVENGDTDVIVLSDTDEEEAGEDTVLGSSGAPVYMGSDGLGHGTTQSPNIAAEDLHDLHDLHAESPGLALAPDRETGLALSSGSLHFKHLPDRRMDSFTNNEEGLGLQLENSNFWSSQMRNISSGPFGYYGGSDPPSISHHPLPTRPTPVQVAAGMGFALPSPPPHREDSIRGSSWRRYSQPSHSLPYASAEHNGGGSSDSGRGASPSESALYLFLPPQPARVPVQSNSQEALMAEEEEVDNTWFSLSLGGGRNGIDSALPSHIPSSPSQEVYGPPLKARGGLDTISSTGAVLFGMSGTGTAQARLFNSQGSGHSRSMFVRNTIPARPRSSPPDRRYHQFRVADSDSE</sequence>
<evidence type="ECO:0000313" key="14">
    <source>
        <dbReference type="EMBL" id="CAK9855498.1"/>
    </source>
</evidence>
<dbReference type="InterPro" id="IPR013083">
    <property type="entry name" value="Znf_RING/FYVE/PHD"/>
</dbReference>
<dbReference type="InterPro" id="IPR003034">
    <property type="entry name" value="SAP_dom"/>
</dbReference>
<dbReference type="PANTHER" id="PTHR10782:SF102">
    <property type="entry name" value="E3 SUMO-PROTEIN LIGASE SIZ1"/>
    <property type="match status" value="1"/>
</dbReference>
<dbReference type="CDD" id="cd16792">
    <property type="entry name" value="SP-RING_Siz-like"/>
    <property type="match status" value="1"/>
</dbReference>
<evidence type="ECO:0000256" key="10">
    <source>
        <dbReference type="PROSITE-ProRule" id="PRU00452"/>
    </source>
</evidence>
<gene>
    <name evidence="14" type="ORF">CSSPJE1EN2_LOCUS25430</name>
</gene>
<organism evidence="14 15">
    <name type="scientific">Sphagnum jensenii</name>
    <dbReference type="NCBI Taxonomy" id="128206"/>
    <lineage>
        <taxon>Eukaryota</taxon>
        <taxon>Viridiplantae</taxon>
        <taxon>Streptophyta</taxon>
        <taxon>Embryophyta</taxon>
        <taxon>Bryophyta</taxon>
        <taxon>Sphagnophytina</taxon>
        <taxon>Sphagnopsida</taxon>
        <taxon>Sphagnales</taxon>
        <taxon>Sphagnaceae</taxon>
        <taxon>Sphagnum</taxon>
    </lineage>
</organism>
<evidence type="ECO:0008006" key="16">
    <source>
        <dbReference type="Google" id="ProtNLM"/>
    </source>
</evidence>
<dbReference type="Pfam" id="PF02891">
    <property type="entry name" value="zf-MIZ"/>
    <property type="match status" value="1"/>
</dbReference>
<dbReference type="SMART" id="SM00513">
    <property type="entry name" value="SAP"/>
    <property type="match status" value="1"/>
</dbReference>
<name>A0ABP1A2D6_9BRYO</name>
<evidence type="ECO:0000256" key="1">
    <source>
        <dbReference type="ARBA" id="ARBA00004123"/>
    </source>
</evidence>
<accession>A0ABP1A2D6</accession>
<comment type="subcellular location">
    <subcellularLocation>
        <location evidence="1">Nucleus</location>
    </subcellularLocation>
</comment>
<keyword evidence="4" id="KW-0808">Transferase</keyword>
<dbReference type="Gene3D" id="3.30.40.10">
    <property type="entry name" value="Zinc/RING finger domain, C3HC4 (zinc finger)"/>
    <property type="match status" value="2"/>
</dbReference>
<evidence type="ECO:0000256" key="9">
    <source>
        <dbReference type="ARBA" id="ARBA00023242"/>
    </source>
</evidence>
<dbReference type="Gene3D" id="1.10.720.30">
    <property type="entry name" value="SAP domain"/>
    <property type="match status" value="1"/>
</dbReference>